<comment type="cofactor">
    <cofactor evidence="13">
        <name>Mg(2+)</name>
        <dbReference type="ChEBI" id="CHEBI:18420"/>
    </cofactor>
    <text evidence="13">Binds 2 Mg(2+) ion per subunit.</text>
</comment>
<dbReference type="SUPFAM" id="SSF53098">
    <property type="entry name" value="Ribonuclease H-like"/>
    <property type="match status" value="1"/>
</dbReference>
<evidence type="ECO:0000256" key="4">
    <source>
        <dbReference type="ARBA" id="ARBA00022723"/>
    </source>
</evidence>
<dbReference type="GO" id="GO:0008821">
    <property type="term" value="F:crossover junction DNA endonuclease activity"/>
    <property type="evidence" value="ECO:0007669"/>
    <property type="project" value="UniProtKB-UniRule"/>
</dbReference>
<comment type="caution">
    <text evidence="15">The sequence shown here is derived from an EMBL/GenBank/DDBJ whole genome shotgun (WGS) entry which is preliminary data.</text>
</comment>
<keyword evidence="9 13" id="KW-0238">DNA-binding</keyword>
<dbReference type="GO" id="GO:0006281">
    <property type="term" value="P:DNA repair"/>
    <property type="evidence" value="ECO:0007669"/>
    <property type="project" value="UniProtKB-UniRule"/>
</dbReference>
<dbReference type="PROSITE" id="PS01321">
    <property type="entry name" value="RUVC"/>
    <property type="match status" value="1"/>
</dbReference>
<dbReference type="GO" id="GO:0006310">
    <property type="term" value="P:DNA recombination"/>
    <property type="evidence" value="ECO:0007669"/>
    <property type="project" value="UniProtKB-UniRule"/>
</dbReference>
<comment type="function">
    <text evidence="13">The RuvA-RuvB-RuvC complex processes Holliday junction (HJ) DNA during genetic recombination and DNA repair. Endonuclease that resolves HJ intermediates. Cleaves cruciform DNA by making single-stranded nicks across the HJ at symmetrical positions within the homologous arms, yielding a 5'-phosphate and a 3'-hydroxyl group; requires a central core of homology in the junction. The consensus cleavage sequence is 5'-(A/T)TT(C/G)-3'. Cleavage occurs on the 3'-side of the TT dinucleotide at the point of strand exchange. HJ branch migration catalyzed by RuvA-RuvB allows RuvC to scan DNA until it finds its consensus sequence, where it cleaves and resolves the cruciform DNA.</text>
</comment>
<dbReference type="PRINTS" id="PR00696">
    <property type="entry name" value="RSOLVASERUVC"/>
</dbReference>
<feature type="binding site" evidence="13">
    <location>
        <position position="138"/>
    </location>
    <ligand>
        <name>Mg(2+)</name>
        <dbReference type="ChEBI" id="CHEBI:18420"/>
        <label>1</label>
    </ligand>
</feature>
<evidence type="ECO:0000256" key="11">
    <source>
        <dbReference type="ARBA" id="ARBA00023204"/>
    </source>
</evidence>
<comment type="similarity">
    <text evidence="1 13">Belongs to the RuvC family.</text>
</comment>
<feature type="binding site" evidence="13">
    <location>
        <position position="7"/>
    </location>
    <ligand>
        <name>Mg(2+)</name>
        <dbReference type="ChEBI" id="CHEBI:18420"/>
        <label>1</label>
    </ligand>
</feature>
<evidence type="ECO:0000256" key="6">
    <source>
        <dbReference type="ARBA" id="ARBA00022763"/>
    </source>
</evidence>
<gene>
    <name evidence="13 15" type="primary">ruvC</name>
    <name evidence="15" type="ORF">GCM10011517_29920</name>
</gene>
<dbReference type="GO" id="GO:0000287">
    <property type="term" value="F:magnesium ion binding"/>
    <property type="evidence" value="ECO:0007669"/>
    <property type="project" value="UniProtKB-UniRule"/>
</dbReference>
<accession>A0A917EME8</accession>
<dbReference type="GO" id="GO:0005737">
    <property type="term" value="C:cytoplasm"/>
    <property type="evidence" value="ECO:0007669"/>
    <property type="project" value="UniProtKB-SubCell"/>
</dbReference>
<dbReference type="Gene3D" id="3.30.420.10">
    <property type="entry name" value="Ribonuclease H-like superfamily/Ribonuclease H"/>
    <property type="match status" value="1"/>
</dbReference>
<evidence type="ECO:0000256" key="13">
    <source>
        <dbReference type="HAMAP-Rule" id="MF_00034"/>
    </source>
</evidence>
<dbReference type="NCBIfam" id="TIGR00228">
    <property type="entry name" value="ruvC"/>
    <property type="match status" value="1"/>
</dbReference>
<keyword evidence="11 13" id="KW-0234">DNA repair</keyword>
<keyword evidence="4 13" id="KW-0479">Metal-binding</keyword>
<dbReference type="PANTHER" id="PTHR30194:SF3">
    <property type="entry name" value="CROSSOVER JUNCTION ENDODEOXYRIBONUCLEASE RUVC"/>
    <property type="match status" value="1"/>
</dbReference>
<dbReference type="GO" id="GO:0048476">
    <property type="term" value="C:Holliday junction resolvase complex"/>
    <property type="evidence" value="ECO:0007669"/>
    <property type="project" value="UniProtKB-UniRule"/>
</dbReference>
<keyword evidence="5 13" id="KW-0255">Endonuclease</keyword>
<reference evidence="15" key="2">
    <citation type="submission" date="2020-09" db="EMBL/GenBank/DDBJ databases">
        <authorList>
            <person name="Sun Q."/>
            <person name="Zhou Y."/>
        </authorList>
    </citation>
    <scope>NUCLEOTIDE SEQUENCE</scope>
    <source>
        <strain evidence="15">CGMCC 1.16012</strain>
    </source>
</reference>
<name>A0A917EME8_9RHOB</name>
<dbReference type="InterPro" id="IPR012337">
    <property type="entry name" value="RNaseH-like_sf"/>
</dbReference>
<dbReference type="CDD" id="cd16962">
    <property type="entry name" value="RuvC"/>
    <property type="match status" value="1"/>
</dbReference>
<evidence type="ECO:0000256" key="7">
    <source>
        <dbReference type="ARBA" id="ARBA00022801"/>
    </source>
</evidence>
<keyword evidence="7 13" id="KW-0378">Hydrolase</keyword>
<evidence type="ECO:0000256" key="9">
    <source>
        <dbReference type="ARBA" id="ARBA00023125"/>
    </source>
</evidence>
<comment type="subunit">
    <text evidence="13">Homodimer which binds Holliday junction (HJ) DNA. The HJ becomes 2-fold symmetrical on binding to RuvC with unstacked arms; it has a different conformation from HJ DNA in complex with RuvA. In the full resolvosome a probable DNA-RuvA(4)-RuvB(12)-RuvC(2) complex forms which resolves the HJ.</text>
</comment>
<sequence length="168" mass="17540">MRVLGIDPGLRNMGWGVIDVRDSKISHVANGVCQTGTGPLAERLLSLHKQLTNVLAEWAPTTAAVEQTFVNKDGVGTLKLGQARAIALLVPAQAGLEVGEYAPNAVKKTVVGVGHAEKQQVDHMVRLQLPGVKIANADAADALAIALCHAHHARSSGRLAAALQRAAS</sequence>
<feature type="active site" evidence="13">
    <location>
        <position position="66"/>
    </location>
</feature>
<dbReference type="FunFam" id="3.30.420.10:FF:000002">
    <property type="entry name" value="Crossover junction endodeoxyribonuclease RuvC"/>
    <property type="match status" value="1"/>
</dbReference>
<organism evidence="15 16">
    <name type="scientific">Actibacterium pelagium</name>
    <dbReference type="NCBI Taxonomy" id="2029103"/>
    <lineage>
        <taxon>Bacteria</taxon>
        <taxon>Pseudomonadati</taxon>
        <taxon>Pseudomonadota</taxon>
        <taxon>Alphaproteobacteria</taxon>
        <taxon>Rhodobacterales</taxon>
        <taxon>Roseobacteraceae</taxon>
        <taxon>Actibacterium</taxon>
    </lineage>
</organism>
<evidence type="ECO:0000256" key="1">
    <source>
        <dbReference type="ARBA" id="ARBA00009518"/>
    </source>
</evidence>
<protein>
    <recommendedName>
        <fullName evidence="13 14">Crossover junction endodeoxyribonuclease RuvC</fullName>
        <ecNumber evidence="13 14">3.1.21.10</ecNumber>
    </recommendedName>
    <alternativeName>
        <fullName evidence="13">Holliday junction nuclease RuvC</fullName>
    </alternativeName>
    <alternativeName>
        <fullName evidence="13">Holliday junction resolvase RuvC</fullName>
    </alternativeName>
</protein>
<dbReference type="InterPro" id="IPR020563">
    <property type="entry name" value="X-over_junc_endoDNase_Mg_BS"/>
</dbReference>
<comment type="subcellular location">
    <subcellularLocation>
        <location evidence="13">Cytoplasm</location>
    </subcellularLocation>
</comment>
<keyword evidence="3 13" id="KW-0540">Nuclease</keyword>
<dbReference type="AlphaFoldDB" id="A0A917EME8"/>
<dbReference type="GO" id="GO:0003677">
    <property type="term" value="F:DNA binding"/>
    <property type="evidence" value="ECO:0007669"/>
    <property type="project" value="UniProtKB-KW"/>
</dbReference>
<dbReference type="RefSeq" id="WP_095595615.1">
    <property type="nucleotide sequence ID" value="NZ_BMKN01000003.1"/>
</dbReference>
<evidence type="ECO:0000313" key="16">
    <source>
        <dbReference type="Proteomes" id="UP000606730"/>
    </source>
</evidence>
<evidence type="ECO:0000256" key="14">
    <source>
        <dbReference type="NCBIfam" id="TIGR00228"/>
    </source>
</evidence>
<feature type="binding site" evidence="13">
    <location>
        <position position="66"/>
    </location>
    <ligand>
        <name>Mg(2+)</name>
        <dbReference type="ChEBI" id="CHEBI:18420"/>
        <label>2</label>
    </ligand>
</feature>
<keyword evidence="8 13" id="KW-0460">Magnesium</keyword>
<dbReference type="GO" id="GO:0009432">
    <property type="term" value="P:SOS response"/>
    <property type="evidence" value="ECO:0007669"/>
    <property type="project" value="UniProtKB-ARBA"/>
</dbReference>
<feature type="active site" evidence="13">
    <location>
        <position position="7"/>
    </location>
</feature>
<proteinExistence type="inferred from homology"/>
<dbReference type="Pfam" id="PF02075">
    <property type="entry name" value="RuvC"/>
    <property type="match status" value="1"/>
</dbReference>
<dbReference type="EMBL" id="BMKN01000003">
    <property type="protein sequence ID" value="GGE60378.1"/>
    <property type="molecule type" value="Genomic_DNA"/>
</dbReference>
<dbReference type="Proteomes" id="UP000606730">
    <property type="component" value="Unassembled WGS sequence"/>
</dbReference>
<dbReference type="InterPro" id="IPR036397">
    <property type="entry name" value="RNaseH_sf"/>
</dbReference>
<dbReference type="InterPro" id="IPR002176">
    <property type="entry name" value="X-over_junc_endoDNase_RuvC"/>
</dbReference>
<dbReference type="EC" id="3.1.21.10" evidence="13 14"/>
<evidence type="ECO:0000256" key="5">
    <source>
        <dbReference type="ARBA" id="ARBA00022759"/>
    </source>
</evidence>
<evidence type="ECO:0000256" key="3">
    <source>
        <dbReference type="ARBA" id="ARBA00022722"/>
    </source>
</evidence>
<evidence type="ECO:0000256" key="10">
    <source>
        <dbReference type="ARBA" id="ARBA00023172"/>
    </source>
</evidence>
<keyword evidence="10 13" id="KW-0233">DNA recombination</keyword>
<dbReference type="PANTHER" id="PTHR30194">
    <property type="entry name" value="CROSSOVER JUNCTION ENDODEOXYRIBONUCLEASE RUVC"/>
    <property type="match status" value="1"/>
</dbReference>
<dbReference type="OrthoDB" id="9805499at2"/>
<evidence type="ECO:0000256" key="12">
    <source>
        <dbReference type="ARBA" id="ARBA00029354"/>
    </source>
</evidence>
<evidence type="ECO:0000256" key="2">
    <source>
        <dbReference type="ARBA" id="ARBA00022490"/>
    </source>
</evidence>
<dbReference type="HAMAP" id="MF_00034">
    <property type="entry name" value="RuvC"/>
    <property type="match status" value="1"/>
</dbReference>
<evidence type="ECO:0000313" key="15">
    <source>
        <dbReference type="EMBL" id="GGE60378.1"/>
    </source>
</evidence>
<keyword evidence="6 13" id="KW-0227">DNA damage</keyword>
<feature type="active site" evidence="13">
    <location>
        <position position="138"/>
    </location>
</feature>
<reference evidence="15" key="1">
    <citation type="journal article" date="2014" name="Int. J. Syst. Evol. Microbiol.">
        <title>Complete genome sequence of Corynebacterium casei LMG S-19264T (=DSM 44701T), isolated from a smear-ripened cheese.</title>
        <authorList>
            <consortium name="US DOE Joint Genome Institute (JGI-PGF)"/>
            <person name="Walter F."/>
            <person name="Albersmeier A."/>
            <person name="Kalinowski J."/>
            <person name="Ruckert C."/>
        </authorList>
    </citation>
    <scope>NUCLEOTIDE SEQUENCE</scope>
    <source>
        <strain evidence="15">CGMCC 1.16012</strain>
    </source>
</reference>
<keyword evidence="2 13" id="KW-0963">Cytoplasm</keyword>
<keyword evidence="16" id="KW-1185">Reference proteome</keyword>
<evidence type="ECO:0000256" key="8">
    <source>
        <dbReference type="ARBA" id="ARBA00022842"/>
    </source>
</evidence>
<comment type="catalytic activity">
    <reaction evidence="12 13">
        <text>Endonucleolytic cleavage at a junction such as a reciprocal single-stranded crossover between two homologous DNA duplexes (Holliday junction).</text>
        <dbReference type="EC" id="3.1.21.10"/>
    </reaction>
</comment>